<sequence>MLGEFYPWEAILTARAEPAAPADEHAVLELMAQQVGTGAARLAERWWRVQPEAFTVLRRRDGGIEGLMVLPRLTEGPLPVPGDPVARAALAWSREHRPLGPGEQIVLGRWLVGEASHPATHGSIPLTCRLTLCGTTTPGTALSYTVLPEGDLWAPVLSFAGHRRLPELTDVDGRRRTPFVFDWQETPPREWLRIMEDRQLERLRPVPAGTR</sequence>
<comment type="caution">
    <text evidence="1">The sequence shown here is derived from an EMBL/GenBank/DDBJ whole genome shotgun (WGS) entry which is preliminary data.</text>
</comment>
<proteinExistence type="predicted"/>
<protein>
    <recommendedName>
        <fullName evidence="3">GNAT family N-acetyltransferase</fullName>
    </recommendedName>
</protein>
<dbReference type="OrthoDB" id="5167319at2"/>
<dbReference type="Proteomes" id="UP000318578">
    <property type="component" value="Unassembled WGS sequence"/>
</dbReference>
<organism evidence="1 2">
    <name type="scientific">Amycolatopsis acidiphila</name>
    <dbReference type="NCBI Taxonomy" id="715473"/>
    <lineage>
        <taxon>Bacteria</taxon>
        <taxon>Bacillati</taxon>
        <taxon>Actinomycetota</taxon>
        <taxon>Actinomycetes</taxon>
        <taxon>Pseudonocardiales</taxon>
        <taxon>Pseudonocardiaceae</taxon>
        <taxon>Amycolatopsis</taxon>
    </lineage>
</organism>
<keyword evidence="2" id="KW-1185">Reference proteome</keyword>
<dbReference type="AlphaFoldDB" id="A0A558AG91"/>
<reference evidence="1 2" key="1">
    <citation type="submission" date="2019-07" db="EMBL/GenBank/DDBJ databases">
        <title>New species of Amycolatopsis and Streptomyces.</title>
        <authorList>
            <person name="Duangmal K."/>
            <person name="Teo W.F.A."/>
            <person name="Lipun K."/>
        </authorList>
    </citation>
    <scope>NUCLEOTIDE SEQUENCE [LARGE SCALE GENOMIC DNA]</scope>
    <source>
        <strain evidence="1 2">JCM 30562</strain>
    </source>
</reference>
<gene>
    <name evidence="1" type="ORF">FNH06_10365</name>
</gene>
<evidence type="ECO:0000313" key="1">
    <source>
        <dbReference type="EMBL" id="TVT23287.1"/>
    </source>
</evidence>
<evidence type="ECO:0008006" key="3">
    <source>
        <dbReference type="Google" id="ProtNLM"/>
    </source>
</evidence>
<evidence type="ECO:0000313" key="2">
    <source>
        <dbReference type="Proteomes" id="UP000318578"/>
    </source>
</evidence>
<dbReference type="RefSeq" id="WP_144637044.1">
    <property type="nucleotide sequence ID" value="NZ_BNAX01000005.1"/>
</dbReference>
<accession>A0A558AG91</accession>
<dbReference type="EMBL" id="VJZA01000012">
    <property type="protein sequence ID" value="TVT23287.1"/>
    <property type="molecule type" value="Genomic_DNA"/>
</dbReference>
<name>A0A558AG91_9PSEU</name>